<dbReference type="GO" id="GO:0009002">
    <property type="term" value="F:serine-type D-Ala-D-Ala carboxypeptidase activity"/>
    <property type="evidence" value="ECO:0007669"/>
    <property type="project" value="UniProtKB-EC"/>
</dbReference>
<dbReference type="EMBL" id="JBBHLI010000003">
    <property type="protein sequence ID" value="MEK9500630.1"/>
    <property type="molecule type" value="Genomic_DNA"/>
</dbReference>
<dbReference type="SUPFAM" id="SSF56601">
    <property type="entry name" value="beta-lactamase/transpeptidase-like"/>
    <property type="match status" value="1"/>
</dbReference>
<dbReference type="PANTHER" id="PTHR30023">
    <property type="entry name" value="D-ALANYL-D-ALANINE CARBOXYPEPTIDASE"/>
    <property type="match status" value="1"/>
</dbReference>
<keyword evidence="4" id="KW-0121">Carboxypeptidase</keyword>
<dbReference type="PANTHER" id="PTHR30023:SF0">
    <property type="entry name" value="PENICILLIN-SENSITIVE CARBOXYPEPTIDASE A"/>
    <property type="match status" value="1"/>
</dbReference>
<comment type="similarity">
    <text evidence="1">Belongs to the peptidase S13 family.</text>
</comment>
<dbReference type="PRINTS" id="PR00922">
    <property type="entry name" value="DADACBPTASE3"/>
</dbReference>
<comment type="caution">
    <text evidence="4">The sequence shown here is derived from an EMBL/GenBank/DDBJ whole genome shotgun (WGS) entry which is preliminary data.</text>
</comment>
<dbReference type="EC" id="3.4.16.4" evidence="4"/>
<sequence length="547" mass="57521">MRFFFTSVLAVALLAARPAVVAEPIFGIDEVATAGATTAPVGALHLAEWPGTAPWPGATALLGALPEPGTSAFRPSSVALARLASRVDGVLDEARWRRSTFGVLVVDGETGDTVYARGADEAMAPASNLKVLTTAAALHYLGPDFRWSTWVTTEAPVVDGVVQGDLVLYGTGDPGLSPSSRGQAGALDRLADSLAARGIRRVEGRVLGDASYFSGVTRRDEWDPRDLNDWFAAASSALGYNENMVQLRVEATAPGLPPIVHFDPPVSGVEIDNRARTVSGRPSSRLHVLRDDPSEPIRIEGEIAASARDVYRSMTVRDPDEFAAHAFTGALESAGITVTGRPGTVVDPDESALSASRIFTGATHRVLAGHRSEPLTEALARVNQESHNLYADLVLKTLGRVVLGDGSFEGGAQVVRMYLRDAVGVDPASLAMFDGSGLAAANRTTPGVLVATLRHAFASPLGSIYFETLPEAGTSRMRRMARTPAALNLRAKTGTIEGVSALSGMVRSADGRPLIFSIIGNDLPSSWGAKRLEDDIGATLAAWSAAP</sequence>
<dbReference type="Gene3D" id="3.40.710.10">
    <property type="entry name" value="DD-peptidase/beta-lactamase superfamily"/>
    <property type="match status" value="2"/>
</dbReference>
<reference evidence="4 5" key="1">
    <citation type="submission" date="2024-02" db="EMBL/GenBank/DDBJ databases">
        <title>A novel Gemmatimonadota bacterium.</title>
        <authorList>
            <person name="Du Z.-J."/>
            <person name="Ye Y.-Q."/>
        </authorList>
    </citation>
    <scope>NUCLEOTIDE SEQUENCE [LARGE SCALE GENOMIC DNA]</scope>
    <source>
        <strain evidence="4 5">DH-20</strain>
    </source>
</reference>
<accession>A0ABU9EAP7</accession>
<evidence type="ECO:0000313" key="4">
    <source>
        <dbReference type="EMBL" id="MEK9500630.1"/>
    </source>
</evidence>
<dbReference type="Proteomes" id="UP001484239">
    <property type="component" value="Unassembled WGS sequence"/>
</dbReference>
<dbReference type="RefSeq" id="WP_405286535.1">
    <property type="nucleotide sequence ID" value="NZ_JBBHLI010000003.1"/>
</dbReference>
<evidence type="ECO:0000256" key="1">
    <source>
        <dbReference type="ARBA" id="ARBA00006096"/>
    </source>
</evidence>
<keyword evidence="3" id="KW-0732">Signal</keyword>
<dbReference type="Gene3D" id="3.50.80.20">
    <property type="entry name" value="D-Ala-D-Ala carboxypeptidase C, peptidase S13"/>
    <property type="match status" value="1"/>
</dbReference>
<evidence type="ECO:0000313" key="5">
    <source>
        <dbReference type="Proteomes" id="UP001484239"/>
    </source>
</evidence>
<dbReference type="InterPro" id="IPR012338">
    <property type="entry name" value="Beta-lactam/transpept-like"/>
</dbReference>
<feature type="signal peptide" evidence="3">
    <location>
        <begin position="1"/>
        <end position="21"/>
    </location>
</feature>
<keyword evidence="4" id="KW-0645">Protease</keyword>
<gene>
    <name evidence="4" type="primary">dacB</name>
    <name evidence="4" type="ORF">WI372_06545</name>
</gene>
<organism evidence="4 5">
    <name type="scientific">Gaopeijia maritima</name>
    <dbReference type="NCBI Taxonomy" id="3119007"/>
    <lineage>
        <taxon>Bacteria</taxon>
        <taxon>Pseudomonadati</taxon>
        <taxon>Gemmatimonadota</taxon>
        <taxon>Longimicrobiia</taxon>
        <taxon>Gaopeijiales</taxon>
        <taxon>Gaopeijiaceae</taxon>
        <taxon>Gaopeijia</taxon>
    </lineage>
</organism>
<evidence type="ECO:0000256" key="3">
    <source>
        <dbReference type="SAM" id="SignalP"/>
    </source>
</evidence>
<name>A0ABU9EAP7_9BACT</name>
<feature type="chain" id="PRO_5046317095" evidence="3">
    <location>
        <begin position="22"/>
        <end position="547"/>
    </location>
</feature>
<keyword evidence="2 4" id="KW-0378">Hydrolase</keyword>
<dbReference type="NCBIfam" id="TIGR00666">
    <property type="entry name" value="PBP4"/>
    <property type="match status" value="1"/>
</dbReference>
<keyword evidence="5" id="KW-1185">Reference proteome</keyword>
<protein>
    <submittedName>
        <fullName evidence="4">D-alanyl-D-alanine carboxypeptidase/D-alanyl-D-alanine-endopeptidase</fullName>
        <ecNumber evidence="4">3.4.16.4</ecNumber>
    </submittedName>
</protein>
<dbReference type="InterPro" id="IPR000667">
    <property type="entry name" value="Peptidase_S13"/>
</dbReference>
<proteinExistence type="inferred from homology"/>
<evidence type="ECO:0000256" key="2">
    <source>
        <dbReference type="ARBA" id="ARBA00022801"/>
    </source>
</evidence>
<dbReference type="Pfam" id="PF02113">
    <property type="entry name" value="Peptidase_S13"/>
    <property type="match status" value="1"/>
</dbReference>